<name>A0A918QNX8_9ACTN</name>
<dbReference type="Pfam" id="PF02909">
    <property type="entry name" value="TetR_C_1"/>
    <property type="match status" value="1"/>
</dbReference>
<dbReference type="SUPFAM" id="SSF48498">
    <property type="entry name" value="Tetracyclin repressor-like, C-terminal domain"/>
    <property type="match status" value="1"/>
</dbReference>
<evidence type="ECO:0000259" key="5">
    <source>
        <dbReference type="Pfam" id="PF00440"/>
    </source>
</evidence>
<dbReference type="Gene3D" id="1.10.357.10">
    <property type="entry name" value="Tetracycline Repressor, domain 2"/>
    <property type="match status" value="1"/>
</dbReference>
<reference evidence="7" key="1">
    <citation type="journal article" date="2014" name="Int. J. Syst. Evol. Microbiol.">
        <title>Complete genome sequence of Corynebacterium casei LMG S-19264T (=DSM 44701T), isolated from a smear-ripened cheese.</title>
        <authorList>
            <consortium name="US DOE Joint Genome Institute (JGI-PGF)"/>
            <person name="Walter F."/>
            <person name="Albersmeier A."/>
            <person name="Kalinowski J."/>
            <person name="Ruckert C."/>
        </authorList>
    </citation>
    <scope>NUCLEOTIDE SEQUENCE</scope>
    <source>
        <strain evidence="7">JCM 4834</strain>
    </source>
</reference>
<dbReference type="InterPro" id="IPR036271">
    <property type="entry name" value="Tet_transcr_reg_TetR-rel_C_sf"/>
</dbReference>
<evidence type="ECO:0000259" key="6">
    <source>
        <dbReference type="Pfam" id="PF02909"/>
    </source>
</evidence>
<keyword evidence="1" id="KW-0805">Transcription regulation</keyword>
<sequence>MSEVAVGSAAAGAGASARANRAAAVRQGSVVRRRGGTETPWRGGCGAHSASARLRTVNGCRRLSHNDQQYGRSRCHAKEAARCPGCGTAPSTPSFVTPSVTVYRMPRRSVALDRATPGAIAAAALRLLDEQGAGALSFRALAERLDVSHATVQRRCVDLAGLLDLCTEHLAAQLPEIPAGTDWADATEQRFRALYRLLVAHPGLLALRGGRPWLGRQLLARLVEPALADSVAAGMTAAEAMTAYRRMYLLTLGSAAFVDHRDPAGATAASRAALAALDPQEFPVLSGSLADVLPPLTDHEVYHGALRQLIEAARPTA</sequence>
<keyword evidence="3" id="KW-0804">Transcription</keyword>
<feature type="domain" description="Tetracycline repressor TetR C-terminal" evidence="6">
    <location>
        <begin position="180"/>
        <end position="291"/>
    </location>
</feature>
<comment type="caution">
    <text evidence="7">The sequence shown here is derived from an EMBL/GenBank/DDBJ whole genome shotgun (WGS) entry which is preliminary data.</text>
</comment>
<keyword evidence="2" id="KW-0238">DNA-binding</keyword>
<evidence type="ECO:0008006" key="9">
    <source>
        <dbReference type="Google" id="ProtNLM"/>
    </source>
</evidence>
<dbReference type="InterPro" id="IPR001647">
    <property type="entry name" value="HTH_TetR"/>
</dbReference>
<dbReference type="InterPro" id="IPR009057">
    <property type="entry name" value="Homeodomain-like_sf"/>
</dbReference>
<feature type="domain" description="HTH tetR-type" evidence="5">
    <location>
        <begin position="120"/>
        <end position="152"/>
    </location>
</feature>
<dbReference type="EMBL" id="BMVX01000007">
    <property type="protein sequence ID" value="GGZ63015.1"/>
    <property type="molecule type" value="Genomic_DNA"/>
</dbReference>
<evidence type="ECO:0000256" key="2">
    <source>
        <dbReference type="ARBA" id="ARBA00023125"/>
    </source>
</evidence>
<evidence type="ECO:0000256" key="1">
    <source>
        <dbReference type="ARBA" id="ARBA00023015"/>
    </source>
</evidence>
<gene>
    <name evidence="7" type="ORF">GCM10010371_23120</name>
</gene>
<reference evidence="7" key="2">
    <citation type="submission" date="2020-09" db="EMBL/GenBank/DDBJ databases">
        <authorList>
            <person name="Sun Q."/>
            <person name="Ohkuma M."/>
        </authorList>
    </citation>
    <scope>NUCLEOTIDE SEQUENCE</scope>
    <source>
        <strain evidence="7">JCM 4834</strain>
    </source>
</reference>
<evidence type="ECO:0000313" key="8">
    <source>
        <dbReference type="Proteomes" id="UP000634660"/>
    </source>
</evidence>
<dbReference type="Pfam" id="PF00440">
    <property type="entry name" value="TetR_N"/>
    <property type="match status" value="1"/>
</dbReference>
<dbReference type="GO" id="GO:0003677">
    <property type="term" value="F:DNA binding"/>
    <property type="evidence" value="ECO:0007669"/>
    <property type="project" value="UniProtKB-KW"/>
</dbReference>
<dbReference type="Proteomes" id="UP000634660">
    <property type="component" value="Unassembled WGS sequence"/>
</dbReference>
<protein>
    <recommendedName>
        <fullName evidence="9">TetR/AcrR family transcriptional regulator</fullName>
    </recommendedName>
</protein>
<proteinExistence type="predicted"/>
<dbReference type="InterPro" id="IPR004111">
    <property type="entry name" value="Repressor_TetR_C"/>
</dbReference>
<evidence type="ECO:0000256" key="4">
    <source>
        <dbReference type="SAM" id="MobiDB-lite"/>
    </source>
</evidence>
<dbReference type="SUPFAM" id="SSF46689">
    <property type="entry name" value="Homeodomain-like"/>
    <property type="match status" value="1"/>
</dbReference>
<dbReference type="GO" id="GO:0045892">
    <property type="term" value="P:negative regulation of DNA-templated transcription"/>
    <property type="evidence" value="ECO:0007669"/>
    <property type="project" value="InterPro"/>
</dbReference>
<organism evidence="7 8">
    <name type="scientific">Streptomyces subrutilus</name>
    <dbReference type="NCBI Taxonomy" id="36818"/>
    <lineage>
        <taxon>Bacteria</taxon>
        <taxon>Bacillati</taxon>
        <taxon>Actinomycetota</taxon>
        <taxon>Actinomycetes</taxon>
        <taxon>Kitasatosporales</taxon>
        <taxon>Streptomycetaceae</taxon>
        <taxon>Streptomyces</taxon>
    </lineage>
</organism>
<dbReference type="AlphaFoldDB" id="A0A918QNX8"/>
<accession>A0A918QNX8</accession>
<feature type="region of interest" description="Disordered" evidence="4">
    <location>
        <begin position="1"/>
        <end position="23"/>
    </location>
</feature>
<dbReference type="Gene3D" id="1.10.10.60">
    <property type="entry name" value="Homeodomain-like"/>
    <property type="match status" value="1"/>
</dbReference>
<evidence type="ECO:0000313" key="7">
    <source>
        <dbReference type="EMBL" id="GGZ63015.1"/>
    </source>
</evidence>
<evidence type="ECO:0000256" key="3">
    <source>
        <dbReference type="ARBA" id="ARBA00023163"/>
    </source>
</evidence>